<dbReference type="Pfam" id="PF04030">
    <property type="entry name" value="ALO"/>
    <property type="match status" value="1"/>
</dbReference>
<dbReference type="Gene3D" id="3.30.70.2520">
    <property type="match status" value="1"/>
</dbReference>
<dbReference type="InterPro" id="IPR010031">
    <property type="entry name" value="FAD_lactone_oxidase-like"/>
</dbReference>
<dbReference type="Gene3D" id="3.30.43.10">
    <property type="entry name" value="Uridine Diphospho-n-acetylenolpyruvylglucosamine Reductase, domain 2"/>
    <property type="match status" value="1"/>
</dbReference>
<organism evidence="3 4">
    <name type="scientific">Candidatus Microbacterium phytovorans</name>
    <dbReference type="NCBI Taxonomy" id="3121374"/>
    <lineage>
        <taxon>Bacteria</taxon>
        <taxon>Bacillati</taxon>
        <taxon>Actinomycetota</taxon>
        <taxon>Actinomycetes</taxon>
        <taxon>Micrococcales</taxon>
        <taxon>Microbacteriaceae</taxon>
        <taxon>Microbacterium</taxon>
    </lineage>
</organism>
<dbReference type="InterPro" id="IPR016166">
    <property type="entry name" value="FAD-bd_PCMH"/>
</dbReference>
<reference evidence="3" key="1">
    <citation type="submission" date="2023-03" db="EMBL/GenBank/DDBJ databases">
        <title>Andean soil-derived lignocellulolytic bacterial consortium as a source of novel taxa and putative plastic-active enzymes.</title>
        <authorList>
            <person name="Diaz-Garcia L."/>
            <person name="Chuvochina M."/>
            <person name="Feuerriegel G."/>
            <person name="Bunk B."/>
            <person name="Sproer C."/>
            <person name="Streit W.R."/>
            <person name="Rodriguez L.M."/>
            <person name="Overmann J."/>
            <person name="Jimenez D.J."/>
        </authorList>
    </citation>
    <scope>NUCLEOTIDE SEQUENCE</scope>
    <source>
        <strain evidence="3">MAG 4610</strain>
    </source>
</reference>
<dbReference type="SUPFAM" id="SSF56176">
    <property type="entry name" value="FAD-binding/transporter-associated domain-like"/>
    <property type="match status" value="1"/>
</dbReference>
<dbReference type="InterPro" id="IPR016171">
    <property type="entry name" value="Vanillyl_alc_oxidase_C-sub2"/>
</dbReference>
<dbReference type="InterPro" id="IPR036318">
    <property type="entry name" value="FAD-bd_PCMH-like_sf"/>
</dbReference>
<name>A0AAJ6B383_9MICO</name>
<dbReference type="Gene3D" id="3.30.70.2530">
    <property type="match status" value="1"/>
</dbReference>
<evidence type="ECO:0000313" key="4">
    <source>
        <dbReference type="Proteomes" id="UP001213972"/>
    </source>
</evidence>
<protein>
    <submittedName>
        <fullName evidence="3">FAD-binding protein</fullName>
    </submittedName>
</protein>
<dbReference type="InterPro" id="IPR007173">
    <property type="entry name" value="ALO_C"/>
</dbReference>
<dbReference type="Proteomes" id="UP001213972">
    <property type="component" value="Chromosome"/>
</dbReference>
<dbReference type="EMBL" id="CP119321">
    <property type="protein sequence ID" value="WEK12832.1"/>
    <property type="molecule type" value="Genomic_DNA"/>
</dbReference>
<dbReference type="Gene3D" id="1.10.45.10">
    <property type="entry name" value="Vanillyl-alcohol Oxidase, Chain A, domain 4"/>
    <property type="match status" value="1"/>
</dbReference>
<dbReference type="InterPro" id="IPR006094">
    <property type="entry name" value="Oxid_FAD_bind_N"/>
</dbReference>
<dbReference type="PANTHER" id="PTHR43762:SF1">
    <property type="entry name" value="D-ARABINONO-1,4-LACTONE OXIDASE"/>
    <property type="match status" value="1"/>
</dbReference>
<dbReference type="InterPro" id="IPR016169">
    <property type="entry name" value="FAD-bd_PCMH_sub2"/>
</dbReference>
<dbReference type="GO" id="GO:0080049">
    <property type="term" value="F:L-gulono-1,4-lactone dehydrogenase activity"/>
    <property type="evidence" value="ECO:0007669"/>
    <property type="project" value="TreeGrafter"/>
</dbReference>
<dbReference type="PIRSF" id="PIRSF000136">
    <property type="entry name" value="LGO_GLO"/>
    <property type="match status" value="1"/>
</dbReference>
<keyword evidence="1" id="KW-0560">Oxidoreductase</keyword>
<gene>
    <name evidence="3" type="ORF">P0Y48_10195</name>
</gene>
<dbReference type="PANTHER" id="PTHR43762">
    <property type="entry name" value="L-GULONOLACTONE OXIDASE"/>
    <property type="match status" value="1"/>
</dbReference>
<evidence type="ECO:0000259" key="2">
    <source>
        <dbReference type="PROSITE" id="PS51387"/>
    </source>
</evidence>
<dbReference type="AlphaFoldDB" id="A0AAJ6B383"/>
<dbReference type="Pfam" id="PF01565">
    <property type="entry name" value="FAD_binding_4"/>
    <property type="match status" value="1"/>
</dbReference>
<dbReference type="GO" id="GO:0016020">
    <property type="term" value="C:membrane"/>
    <property type="evidence" value="ECO:0007669"/>
    <property type="project" value="InterPro"/>
</dbReference>
<dbReference type="InterPro" id="IPR016167">
    <property type="entry name" value="FAD-bd_PCMH_sub1"/>
</dbReference>
<feature type="domain" description="FAD-binding PCMH-type" evidence="2">
    <location>
        <begin position="12"/>
        <end position="176"/>
    </location>
</feature>
<evidence type="ECO:0000256" key="1">
    <source>
        <dbReference type="ARBA" id="ARBA00023002"/>
    </source>
</evidence>
<dbReference type="Gene3D" id="3.30.465.10">
    <property type="match status" value="1"/>
</dbReference>
<dbReference type="PROSITE" id="PS51387">
    <property type="entry name" value="FAD_PCMH"/>
    <property type="match status" value="1"/>
</dbReference>
<accession>A0AAJ6B383</accession>
<dbReference type="GO" id="GO:0071949">
    <property type="term" value="F:FAD binding"/>
    <property type="evidence" value="ECO:0007669"/>
    <property type="project" value="InterPro"/>
</dbReference>
<evidence type="ECO:0000313" key="3">
    <source>
        <dbReference type="EMBL" id="WEK12832.1"/>
    </source>
</evidence>
<dbReference type="GO" id="GO:0003885">
    <property type="term" value="F:D-arabinono-1,4-lactone oxidase activity"/>
    <property type="evidence" value="ECO:0007669"/>
    <property type="project" value="InterPro"/>
</dbReference>
<proteinExistence type="predicted"/>
<sequence length="413" mass="44535">MSDPGTNWAGNVAYRAQRLVRPTTVEEIAAIVTASTSVRVVGSRHSFSDIADTTGTMISLADLGGEPELDAARGVVRVPGGWRYGDLAPWLQERGRALSNLASLPHISIAGAVATGTHGSGERLGSLATQVRAVESIDGTGAPVRVERGDPDFAGSVVSLGAHGVVTAVELDTEPAYELSQTVYEGARWDDVLHRFDEVQRSGDSVSLFTTWRDPDLVDQIWVKSRHDAPDLSAIGARPADGPRHPLPGIDPAPCTPQQGSRGPWFERLPHFRMAFTPSAGEELQTEYLVPRSDAVEAIDAVRALTPVIAPLLQVCEMRTMAADDQWLSPASETDAVGIHFTWRLDVAGVSALLPTIEAALPATMRPHWGKLFALSGADLAARYPRRQDAVALRERRDPDRRFHNAAMARFGL</sequence>